<dbReference type="EMBL" id="AZHC01000005">
    <property type="protein sequence ID" value="OAA47602.1"/>
    <property type="molecule type" value="Genomic_DNA"/>
</dbReference>
<feature type="compositionally biased region" description="Low complexity" evidence="1">
    <location>
        <begin position="717"/>
        <end position="728"/>
    </location>
</feature>
<organism evidence="4 5">
    <name type="scientific">Metarhizium rileyi (strain RCEF 4871)</name>
    <name type="common">Nomuraea rileyi</name>
    <dbReference type="NCBI Taxonomy" id="1649241"/>
    <lineage>
        <taxon>Eukaryota</taxon>
        <taxon>Fungi</taxon>
        <taxon>Dikarya</taxon>
        <taxon>Ascomycota</taxon>
        <taxon>Pezizomycotina</taxon>
        <taxon>Sordariomycetes</taxon>
        <taxon>Hypocreomycetidae</taxon>
        <taxon>Hypocreales</taxon>
        <taxon>Clavicipitaceae</taxon>
        <taxon>Metarhizium</taxon>
    </lineage>
</organism>
<dbReference type="InterPro" id="IPR013320">
    <property type="entry name" value="ConA-like_dom_sf"/>
</dbReference>
<dbReference type="CDD" id="cd02181">
    <property type="entry name" value="GH16_fungal_Lam16A_glucanase"/>
    <property type="match status" value="1"/>
</dbReference>
<dbReference type="OMA" id="AMEWDDE"/>
<name>A0A167H892_METRR</name>
<dbReference type="SMART" id="SM00321">
    <property type="entry name" value="WSC"/>
    <property type="match status" value="1"/>
</dbReference>
<gene>
    <name evidence="4" type="ORF">NOR_02092</name>
</gene>
<feature type="compositionally biased region" description="Polar residues" evidence="1">
    <location>
        <begin position="983"/>
        <end position="993"/>
    </location>
</feature>
<feature type="region of interest" description="Disordered" evidence="1">
    <location>
        <begin position="431"/>
        <end position="465"/>
    </location>
</feature>
<dbReference type="OrthoDB" id="192832at2759"/>
<accession>A0A167H892</accession>
<dbReference type="PANTHER" id="PTHR10963">
    <property type="entry name" value="GLYCOSYL HYDROLASE-RELATED"/>
    <property type="match status" value="1"/>
</dbReference>
<feature type="compositionally biased region" description="Polar residues" evidence="1">
    <location>
        <begin position="479"/>
        <end position="503"/>
    </location>
</feature>
<feature type="compositionally biased region" description="Low complexity" evidence="1">
    <location>
        <begin position="693"/>
        <end position="703"/>
    </location>
</feature>
<dbReference type="GO" id="GO:0009251">
    <property type="term" value="P:glucan catabolic process"/>
    <property type="evidence" value="ECO:0007669"/>
    <property type="project" value="TreeGrafter"/>
</dbReference>
<dbReference type="PROSITE" id="PS51212">
    <property type="entry name" value="WSC"/>
    <property type="match status" value="1"/>
</dbReference>
<feature type="compositionally biased region" description="Pro residues" evidence="1">
    <location>
        <begin position="970"/>
        <end position="980"/>
    </location>
</feature>
<feature type="compositionally biased region" description="Polar residues" evidence="1">
    <location>
        <begin position="605"/>
        <end position="635"/>
    </location>
</feature>
<reference evidence="4 5" key="1">
    <citation type="journal article" date="2016" name="Genome Biol. Evol.">
        <title>Divergent and convergent evolution of fungal pathogenicity.</title>
        <authorList>
            <person name="Shang Y."/>
            <person name="Xiao G."/>
            <person name="Zheng P."/>
            <person name="Cen K."/>
            <person name="Zhan S."/>
            <person name="Wang C."/>
        </authorList>
    </citation>
    <scope>NUCLEOTIDE SEQUENCE [LARGE SCALE GENOMIC DNA]</scope>
    <source>
        <strain evidence="4 5">RCEF 4871</strain>
    </source>
</reference>
<comment type="caution">
    <text evidence="4">The sequence shown here is derived from an EMBL/GenBank/DDBJ whole genome shotgun (WGS) entry which is preliminary data.</text>
</comment>
<dbReference type="InterPro" id="IPR002889">
    <property type="entry name" value="WSC_carb-bd"/>
</dbReference>
<feature type="region of interest" description="Disordered" evidence="1">
    <location>
        <begin position="835"/>
        <end position="885"/>
    </location>
</feature>
<evidence type="ECO:0000259" key="2">
    <source>
        <dbReference type="PROSITE" id="PS51212"/>
    </source>
</evidence>
<proteinExistence type="predicted"/>
<dbReference type="InterPro" id="IPR000757">
    <property type="entry name" value="Beta-glucanase-like"/>
</dbReference>
<dbReference type="SUPFAM" id="SSF49899">
    <property type="entry name" value="Concanavalin A-like lectins/glucanases"/>
    <property type="match status" value="1"/>
</dbReference>
<feature type="domain" description="WSC" evidence="2">
    <location>
        <begin position="516"/>
        <end position="608"/>
    </location>
</feature>
<dbReference type="Gene3D" id="2.60.120.200">
    <property type="match status" value="1"/>
</dbReference>
<protein>
    <submittedName>
        <fullName evidence="4">Glycosyl hydrolase family 16 protein</fullName>
    </submittedName>
</protein>
<feature type="compositionally biased region" description="Low complexity" evidence="1">
    <location>
        <begin position="447"/>
        <end position="456"/>
    </location>
</feature>
<dbReference type="GO" id="GO:0004553">
    <property type="term" value="F:hydrolase activity, hydrolyzing O-glycosyl compounds"/>
    <property type="evidence" value="ECO:0007669"/>
    <property type="project" value="InterPro"/>
</dbReference>
<feature type="compositionally biased region" description="Basic and acidic residues" evidence="1">
    <location>
        <begin position="771"/>
        <end position="783"/>
    </location>
</feature>
<dbReference type="Pfam" id="PF26113">
    <property type="entry name" value="GH16_XgeA"/>
    <property type="match status" value="1"/>
</dbReference>
<dbReference type="Pfam" id="PF01822">
    <property type="entry name" value="WSC"/>
    <property type="match status" value="1"/>
</dbReference>
<feature type="compositionally biased region" description="Polar residues" evidence="1">
    <location>
        <begin position="939"/>
        <end position="948"/>
    </location>
</feature>
<feature type="region of interest" description="Disordered" evidence="1">
    <location>
        <begin position="603"/>
        <end position="635"/>
    </location>
</feature>
<dbReference type="InterPro" id="IPR050546">
    <property type="entry name" value="Glycosyl_Hydrlase_16"/>
</dbReference>
<sequence length="1041" mass="108890">MASYALTTSYMGESLLSGFKWFTEDDPSHGYVSYQSRPNAEALGLYSVDESTGVVRLGVDSTNTYSLGQGRPSIRLESMEAFTHGLFIADFLHMPPSQCGLWPAFWSYGPDWPAGGEVDIIEGANDQYSNIMSAHTLSGCSIDSNLNQKFLGAQRESSCLVGDNNVGCGYTSPASDTSAYGDGFNAANGGVYAMEWDDEFIKIWHFARSNIPRDITDKAPDPTSWGLPQALFGGARCNVDDFFENMNLVININFCGDWGNAIWGKTDGCGKHAATCNEYVANNPEAFANAYWDVRYIEAYQKTHAPSASPTHSSSAAESLTRVTMTTTITTTVTVKRGAAKTTDVGGRNATSGESSSYISASRVTTAGVTSVHELNATSSFASSARSSSASAVIPVDRLNSTSPSASSLRGSPVVNTTSLYLYKLNATSTLGSSHRSSSVNTTKIHSSTTSGSGSTQRILPTNTTRVPSYTVSSLNSISSDTLTDSSYKSKSQTAASPISTPSEVAAPKNPIQIGDFAYLGCYSSTDDFKTFHQAKDSKDMTIEMCTELCRDSLFSGVYDTQCFCADSLDADTRAANTNNGEFCRHPCPGNVSQHCGGLAESLGRSANTSTPTGVQASKSTATGSRFQNATTGSVGKSSNLVTRFQVPSKRRLVPRGLKGMLLTVYGAVKDKEPPPPPPPMAGNNISYTITEQSTTTHSKTTTKVLAPGTVGTSHGSSAADKSPSASPIGAKTVTSAQATPSSSEDDAVVDEDPGSSAAGKVVPTQQPSDLPKDGSVVDKRPGDSPTSERTVLETAAPSSIQFVMGKRPGGSKTITKTVDGVVVVVVTDDCGCTDGESHHHPVSAHEPNVNVPGFVEGSKQTQSASLPPSAESRIPQPAPTSIKALVPPESSTQILHAPAAPAEKETPLHPGQTDIEAPAPVESSTHTRSAQPPAHNPTIDTTVSLGNDTPAPVDTPGEIQHAPPSFASPVPPPPPPPPAESIQPQKVGSSGFESVPLGENARNTTTPVFPLVTAGCGRAWGQAKSVATMGLAMLAAAVLL</sequence>
<feature type="region of interest" description="Disordered" evidence="1">
    <location>
        <begin position="693"/>
        <end position="790"/>
    </location>
</feature>
<keyword evidence="4" id="KW-0378">Hydrolase</keyword>
<dbReference type="PANTHER" id="PTHR10963:SF24">
    <property type="entry name" value="GLYCOSIDASE C21B10.07-RELATED"/>
    <property type="match status" value="1"/>
</dbReference>
<dbReference type="Proteomes" id="UP000243498">
    <property type="component" value="Unassembled WGS sequence"/>
</dbReference>
<feature type="region of interest" description="Disordered" evidence="1">
    <location>
        <begin position="479"/>
        <end position="507"/>
    </location>
</feature>
<dbReference type="STRING" id="1081105.A0A167H892"/>
<evidence type="ECO:0000313" key="4">
    <source>
        <dbReference type="EMBL" id="OAA47602.1"/>
    </source>
</evidence>
<dbReference type="AlphaFoldDB" id="A0A167H892"/>
<dbReference type="PROSITE" id="PS51762">
    <property type="entry name" value="GH16_2"/>
    <property type="match status" value="1"/>
</dbReference>
<evidence type="ECO:0000259" key="3">
    <source>
        <dbReference type="PROSITE" id="PS51762"/>
    </source>
</evidence>
<evidence type="ECO:0000256" key="1">
    <source>
        <dbReference type="SAM" id="MobiDB-lite"/>
    </source>
</evidence>
<keyword evidence="5" id="KW-1185">Reference proteome</keyword>
<feature type="compositionally biased region" description="Acidic residues" evidence="1">
    <location>
        <begin position="744"/>
        <end position="754"/>
    </location>
</feature>
<feature type="domain" description="GH16" evidence="3">
    <location>
        <begin position="32"/>
        <end position="267"/>
    </location>
</feature>
<feature type="region of interest" description="Disordered" evidence="1">
    <location>
        <begin position="900"/>
        <end position="1008"/>
    </location>
</feature>
<evidence type="ECO:0000313" key="5">
    <source>
        <dbReference type="Proteomes" id="UP000243498"/>
    </source>
</evidence>